<protein>
    <submittedName>
        <fullName evidence="2">TorF family putative porin</fullName>
    </submittedName>
</protein>
<reference evidence="2" key="1">
    <citation type="submission" date="2022-12" db="EMBL/GenBank/DDBJ databases">
        <title>Bacterial isolates from different developmental stages of Nematostella vectensis.</title>
        <authorList>
            <person name="Fraune S."/>
        </authorList>
    </citation>
    <scope>NUCLEOTIDE SEQUENCE</scope>
    <source>
        <strain evidence="2">G21619-S1</strain>
    </source>
</reference>
<gene>
    <name evidence="2" type="ORF">O4H32_07710</name>
</gene>
<name>A0ABT4M3J1_9BURK</name>
<keyword evidence="3" id="KW-1185">Reference proteome</keyword>
<sequence length="227" mass="24497">MNTRVLLAAALAASVLAAPLPSFAGSADFNLGAVSLYKDRGVDQDGRNDSLRPAIQGGVDYAFDSGFYVGNWNSTGRFGNADLEVDAKGGYRTQLTGNLGLDAGYIHYFYPGEGSRNAGEVYAGLQYQRLGLKVYRGMREDVNKNDMYYRADYAHPLMDRLDLTLGAGYQTYDASGLRNKLDYSVGLGYALGKHLTLSGAVVGANRRHDVDDGSRDPRLVVGAGARF</sequence>
<evidence type="ECO:0000256" key="1">
    <source>
        <dbReference type="SAM" id="SignalP"/>
    </source>
</evidence>
<dbReference type="RefSeq" id="WP_269358006.1">
    <property type="nucleotide sequence ID" value="NZ_JAPWHE010000004.1"/>
</dbReference>
<feature type="chain" id="PRO_5046508551" evidence="1">
    <location>
        <begin position="25"/>
        <end position="227"/>
    </location>
</feature>
<dbReference type="EMBL" id="JAPWHE010000004">
    <property type="protein sequence ID" value="MCZ4329833.1"/>
    <property type="molecule type" value="Genomic_DNA"/>
</dbReference>
<comment type="caution">
    <text evidence="2">The sequence shown here is derived from an EMBL/GenBank/DDBJ whole genome shotgun (WGS) entry which is preliminary data.</text>
</comment>
<dbReference type="Proteomes" id="UP001068379">
    <property type="component" value="Unassembled WGS sequence"/>
</dbReference>
<dbReference type="SUPFAM" id="SSF56935">
    <property type="entry name" value="Porins"/>
    <property type="match status" value="1"/>
</dbReference>
<dbReference type="NCBIfam" id="TIGR02001">
    <property type="entry name" value="gcw_chp"/>
    <property type="match status" value="1"/>
</dbReference>
<dbReference type="Pfam" id="PF09694">
    <property type="entry name" value="Gcw_chp"/>
    <property type="match status" value="1"/>
</dbReference>
<dbReference type="InterPro" id="IPR010239">
    <property type="entry name" value="CHP02001"/>
</dbReference>
<proteinExistence type="predicted"/>
<evidence type="ECO:0000313" key="3">
    <source>
        <dbReference type="Proteomes" id="UP001068379"/>
    </source>
</evidence>
<accession>A0ABT4M3J1</accession>
<feature type="signal peptide" evidence="1">
    <location>
        <begin position="1"/>
        <end position="24"/>
    </location>
</feature>
<organism evidence="2 3">
    <name type="scientific">Castellaniella denitrificans</name>
    <dbReference type="NCBI Taxonomy" id="56119"/>
    <lineage>
        <taxon>Bacteria</taxon>
        <taxon>Pseudomonadati</taxon>
        <taxon>Pseudomonadota</taxon>
        <taxon>Betaproteobacteria</taxon>
        <taxon>Burkholderiales</taxon>
        <taxon>Alcaligenaceae</taxon>
        <taxon>Castellaniella</taxon>
    </lineage>
</organism>
<evidence type="ECO:0000313" key="2">
    <source>
        <dbReference type="EMBL" id="MCZ4329833.1"/>
    </source>
</evidence>
<keyword evidence="1" id="KW-0732">Signal</keyword>